<organism evidence="2 3">
    <name type="scientific">Chionoecetes opilio</name>
    <name type="common">Atlantic snow crab</name>
    <name type="synonym">Cancer opilio</name>
    <dbReference type="NCBI Taxonomy" id="41210"/>
    <lineage>
        <taxon>Eukaryota</taxon>
        <taxon>Metazoa</taxon>
        <taxon>Ecdysozoa</taxon>
        <taxon>Arthropoda</taxon>
        <taxon>Crustacea</taxon>
        <taxon>Multicrustacea</taxon>
        <taxon>Malacostraca</taxon>
        <taxon>Eumalacostraca</taxon>
        <taxon>Eucarida</taxon>
        <taxon>Decapoda</taxon>
        <taxon>Pleocyemata</taxon>
        <taxon>Brachyura</taxon>
        <taxon>Eubrachyura</taxon>
        <taxon>Majoidea</taxon>
        <taxon>Majidae</taxon>
        <taxon>Chionoecetes</taxon>
    </lineage>
</organism>
<gene>
    <name evidence="2" type="ORF">GWK47_044085</name>
</gene>
<dbReference type="AlphaFoldDB" id="A0A8J4YGA4"/>
<sequence>MGKPCPPPEILRAAPPLLPREHVLYTCDEKKPPGVGIPAALRGAVPRTFMRGTRAGTQRRRGRQSVSGQGLTRRWSRRGANVRYAIRTPPPAPQKPPFPNPAPQTPSSKWGRFISTGRPPPPPPISPSRQALGWSKWSTCQGATRTPIKGVPRWFKGSGSQRSCRAMGERTPSPESGVLEPGVWVRVSSAHYPS</sequence>
<feature type="region of interest" description="Disordered" evidence="1">
    <location>
        <begin position="52"/>
        <end position="179"/>
    </location>
</feature>
<dbReference type="EMBL" id="JACEEZ010009209">
    <property type="protein sequence ID" value="KAG0722666.1"/>
    <property type="molecule type" value="Genomic_DNA"/>
</dbReference>
<comment type="caution">
    <text evidence="2">The sequence shown here is derived from an EMBL/GenBank/DDBJ whole genome shotgun (WGS) entry which is preliminary data.</text>
</comment>
<keyword evidence="3" id="KW-1185">Reference proteome</keyword>
<accession>A0A8J4YGA4</accession>
<evidence type="ECO:0000313" key="3">
    <source>
        <dbReference type="Proteomes" id="UP000770661"/>
    </source>
</evidence>
<name>A0A8J4YGA4_CHIOP</name>
<protein>
    <submittedName>
        <fullName evidence="2">Uncharacterized protein</fullName>
    </submittedName>
</protein>
<evidence type="ECO:0000313" key="2">
    <source>
        <dbReference type="EMBL" id="KAG0722666.1"/>
    </source>
</evidence>
<proteinExistence type="predicted"/>
<evidence type="ECO:0000256" key="1">
    <source>
        <dbReference type="SAM" id="MobiDB-lite"/>
    </source>
</evidence>
<dbReference type="Proteomes" id="UP000770661">
    <property type="component" value="Unassembled WGS sequence"/>
</dbReference>
<reference evidence="2" key="1">
    <citation type="submission" date="2020-07" db="EMBL/GenBank/DDBJ databases">
        <title>The High-quality genome of the commercially important snow crab, Chionoecetes opilio.</title>
        <authorList>
            <person name="Jeong J.-H."/>
            <person name="Ryu S."/>
        </authorList>
    </citation>
    <scope>NUCLEOTIDE SEQUENCE</scope>
    <source>
        <strain evidence="2">MADBK_172401_WGS</strain>
        <tissue evidence="2">Digestive gland</tissue>
    </source>
</reference>
<feature type="compositionally biased region" description="Pro residues" evidence="1">
    <location>
        <begin position="88"/>
        <end position="104"/>
    </location>
</feature>